<gene>
    <name evidence="9" type="ORF">HMPREF9709_00644</name>
</gene>
<dbReference type="RefSeq" id="WP_005397916.1">
    <property type="nucleotide sequence ID" value="NZ_JH601088.1"/>
</dbReference>
<evidence type="ECO:0000256" key="8">
    <source>
        <dbReference type="SAM" id="Phobius"/>
    </source>
</evidence>
<dbReference type="AlphaFoldDB" id="H3NMT3"/>
<keyword evidence="3" id="KW-0813">Transport</keyword>
<name>H3NMT3_9FIRM</name>
<keyword evidence="5 8" id="KW-0812">Transmembrane</keyword>
<organism evidence="9 10">
    <name type="scientific">Helcococcus kunzii ATCC 51366</name>
    <dbReference type="NCBI Taxonomy" id="883114"/>
    <lineage>
        <taxon>Bacteria</taxon>
        <taxon>Bacillati</taxon>
        <taxon>Bacillota</taxon>
        <taxon>Tissierellia</taxon>
        <taxon>Tissierellales</taxon>
        <taxon>Peptoniphilaceae</taxon>
        <taxon>Helcococcus</taxon>
    </lineage>
</organism>
<keyword evidence="10" id="KW-1185">Reference proteome</keyword>
<evidence type="ECO:0000256" key="6">
    <source>
        <dbReference type="ARBA" id="ARBA00022989"/>
    </source>
</evidence>
<evidence type="ECO:0000256" key="4">
    <source>
        <dbReference type="ARBA" id="ARBA00022475"/>
    </source>
</evidence>
<dbReference type="Gene3D" id="1.10.3470.10">
    <property type="entry name" value="ABC transporter involved in vitamin B12 uptake, BtuC"/>
    <property type="match status" value="1"/>
</dbReference>
<feature type="transmembrane region" description="Helical" evidence="8">
    <location>
        <begin position="85"/>
        <end position="108"/>
    </location>
</feature>
<evidence type="ECO:0000256" key="5">
    <source>
        <dbReference type="ARBA" id="ARBA00022692"/>
    </source>
</evidence>
<evidence type="ECO:0008006" key="11">
    <source>
        <dbReference type="Google" id="ProtNLM"/>
    </source>
</evidence>
<dbReference type="Proteomes" id="UP000004191">
    <property type="component" value="Unassembled WGS sequence"/>
</dbReference>
<dbReference type="STRING" id="883114.HMPREF9709_00644"/>
<proteinExistence type="inferred from homology"/>
<feature type="transmembrane region" description="Helical" evidence="8">
    <location>
        <begin position="240"/>
        <end position="270"/>
    </location>
</feature>
<feature type="transmembrane region" description="Helical" evidence="8">
    <location>
        <begin position="307"/>
        <end position="329"/>
    </location>
</feature>
<evidence type="ECO:0000256" key="2">
    <source>
        <dbReference type="ARBA" id="ARBA00007935"/>
    </source>
</evidence>
<evidence type="ECO:0000313" key="9">
    <source>
        <dbReference type="EMBL" id="EHR34674.1"/>
    </source>
</evidence>
<keyword evidence="7 8" id="KW-0472">Membrane</keyword>
<reference evidence="9 10" key="1">
    <citation type="submission" date="2012-01" db="EMBL/GenBank/DDBJ databases">
        <title>The Genome Sequence of Helcococcus kunzii ATCC 51366.</title>
        <authorList>
            <consortium name="The Broad Institute Genome Sequencing Platform"/>
            <person name="Earl A."/>
            <person name="Ward D."/>
            <person name="Feldgarden M."/>
            <person name="Gevers D."/>
            <person name="Huys G."/>
            <person name="Young S.K."/>
            <person name="Zeng Q."/>
            <person name="Gargeya S."/>
            <person name="Fitzgerald M."/>
            <person name="Haas B."/>
            <person name="Abouelleil A."/>
            <person name="Alvarado L."/>
            <person name="Arachchi H.M."/>
            <person name="Berlin A."/>
            <person name="Chapman S.B."/>
            <person name="Gearin G."/>
            <person name="Goldberg J."/>
            <person name="Griggs A."/>
            <person name="Gujja S."/>
            <person name="Hansen M."/>
            <person name="Heiman D."/>
            <person name="Howarth C."/>
            <person name="Larimer J."/>
            <person name="Lui A."/>
            <person name="MacDonald P.J.P."/>
            <person name="McCowen C."/>
            <person name="Montmayeur A."/>
            <person name="Murphy C."/>
            <person name="Neiman D."/>
            <person name="Pearson M."/>
            <person name="Priest M."/>
            <person name="Roberts A."/>
            <person name="Saif S."/>
            <person name="Shea T."/>
            <person name="Sisk P."/>
            <person name="Stolte C."/>
            <person name="Sykes S."/>
            <person name="Wortman J."/>
            <person name="Nusbaum C."/>
            <person name="Birren B."/>
        </authorList>
    </citation>
    <scope>NUCLEOTIDE SEQUENCE [LARGE SCALE GENOMIC DNA]</scope>
    <source>
        <strain evidence="9 10">ATCC 51366</strain>
    </source>
</reference>
<feature type="transmembrane region" description="Helical" evidence="8">
    <location>
        <begin position="148"/>
        <end position="165"/>
    </location>
</feature>
<dbReference type="Pfam" id="PF01032">
    <property type="entry name" value="FecCD"/>
    <property type="match status" value="1"/>
</dbReference>
<dbReference type="GO" id="GO:0033214">
    <property type="term" value="P:siderophore-iron import into cell"/>
    <property type="evidence" value="ECO:0007669"/>
    <property type="project" value="TreeGrafter"/>
</dbReference>
<evidence type="ECO:0000256" key="1">
    <source>
        <dbReference type="ARBA" id="ARBA00004651"/>
    </source>
</evidence>
<keyword evidence="4" id="KW-1003">Cell membrane</keyword>
<dbReference type="HOGENOM" id="CLU_050494_0_0_9"/>
<feature type="transmembrane region" description="Helical" evidence="8">
    <location>
        <begin position="282"/>
        <end position="301"/>
    </location>
</feature>
<comment type="caution">
    <text evidence="9">The sequence shown here is derived from an EMBL/GenBank/DDBJ whole genome shotgun (WGS) entry which is preliminary data.</text>
</comment>
<feature type="transmembrane region" description="Helical" evidence="8">
    <location>
        <begin position="120"/>
        <end position="142"/>
    </location>
</feature>
<accession>H3NMT3</accession>
<dbReference type="OrthoDB" id="9796260at2"/>
<dbReference type="GO" id="GO:0022857">
    <property type="term" value="F:transmembrane transporter activity"/>
    <property type="evidence" value="ECO:0007669"/>
    <property type="project" value="InterPro"/>
</dbReference>
<dbReference type="InterPro" id="IPR000522">
    <property type="entry name" value="ABC_transptr_permease_BtuC"/>
</dbReference>
<dbReference type="SUPFAM" id="SSF81345">
    <property type="entry name" value="ABC transporter involved in vitamin B12 uptake, BtuC"/>
    <property type="match status" value="1"/>
</dbReference>
<dbReference type="GO" id="GO:0005886">
    <property type="term" value="C:plasma membrane"/>
    <property type="evidence" value="ECO:0007669"/>
    <property type="project" value="UniProtKB-SubCell"/>
</dbReference>
<comment type="similarity">
    <text evidence="2">Belongs to the binding-protein-dependent transport system permease family. FecCD subfamily.</text>
</comment>
<feature type="transmembrane region" description="Helical" evidence="8">
    <location>
        <begin position="196"/>
        <end position="213"/>
    </location>
</feature>
<feature type="transmembrane region" description="Helical" evidence="8">
    <location>
        <begin position="20"/>
        <end position="38"/>
    </location>
</feature>
<evidence type="ECO:0000313" key="10">
    <source>
        <dbReference type="Proteomes" id="UP000004191"/>
    </source>
</evidence>
<keyword evidence="6 8" id="KW-1133">Transmembrane helix</keyword>
<evidence type="ECO:0000256" key="3">
    <source>
        <dbReference type="ARBA" id="ARBA00022448"/>
    </source>
</evidence>
<comment type="subcellular location">
    <subcellularLocation>
        <location evidence="1">Cell membrane</location>
        <topology evidence="1">Multi-pass membrane protein</topology>
    </subcellularLocation>
</comment>
<dbReference type="GeneID" id="96998648"/>
<dbReference type="EMBL" id="AGEI01000019">
    <property type="protein sequence ID" value="EHR34674.1"/>
    <property type="molecule type" value="Genomic_DNA"/>
</dbReference>
<sequence length="334" mass="37872">MRNSSDSFVDNKTYKSYWKKILLLCITSIIFTALLIFYNNPISANSPSFYPIIRRRLMVIIVICIGSISHSLSTIAFQSLTNNRIITPSLLGFESLYSVIQTATIYFFGITTLINFNGNFAFITQLMLMMLFSLLIYSWLLFSKDYDLQFLLLIGIILGIGLRSISSFMSRLLSPNEYDILQARLFASVNNSKSESIPIAIILLIISASLLFFNSKKLNVFSLGKDIAINLGLNYKRTSLFILFLISMLISISTALIGPITFLGFLSALFTYHFANTYDHKYLFIMSIFISYSILAFSYFIMNHVFYAEGVVTIIIELIGGISFLFLVIRKGKL</sequence>
<dbReference type="PATRIC" id="fig|883114.3.peg.638"/>
<dbReference type="InterPro" id="IPR037294">
    <property type="entry name" value="ABC_BtuC-like"/>
</dbReference>
<dbReference type="PANTHER" id="PTHR30472">
    <property type="entry name" value="FERRIC ENTEROBACTIN TRANSPORT SYSTEM PERMEASE PROTEIN"/>
    <property type="match status" value="1"/>
</dbReference>
<protein>
    <recommendedName>
        <fullName evidence="11">Iron ABC transporter permease</fullName>
    </recommendedName>
</protein>
<feature type="transmembrane region" description="Helical" evidence="8">
    <location>
        <begin position="59"/>
        <end position="79"/>
    </location>
</feature>
<dbReference type="eggNOG" id="COG4605">
    <property type="taxonomic scope" value="Bacteria"/>
</dbReference>
<evidence type="ECO:0000256" key="7">
    <source>
        <dbReference type="ARBA" id="ARBA00023136"/>
    </source>
</evidence>
<dbReference type="PANTHER" id="PTHR30472:SF19">
    <property type="entry name" value="PETROBACTIN IMPORT SYSTEM PERMEASE PROTEIN YCLO"/>
    <property type="match status" value="1"/>
</dbReference>